<dbReference type="EMBL" id="JAVLUS010000021">
    <property type="protein sequence ID" value="MDS1116170.1"/>
    <property type="molecule type" value="Genomic_DNA"/>
</dbReference>
<protein>
    <submittedName>
        <fullName evidence="2">DUF222 domain-containing protein</fullName>
    </submittedName>
</protein>
<dbReference type="Proteomes" id="UP001265083">
    <property type="component" value="Unassembled WGS sequence"/>
</dbReference>
<name>A0ABU2GYV5_9ACTN</name>
<accession>A0ABU2GYV5</accession>
<evidence type="ECO:0000313" key="3">
    <source>
        <dbReference type="Proteomes" id="UP001265083"/>
    </source>
</evidence>
<dbReference type="RefSeq" id="WP_310952002.1">
    <property type="nucleotide sequence ID" value="NZ_JAVLUS010000021.1"/>
</dbReference>
<comment type="caution">
    <text evidence="2">The sequence shown here is derived from an EMBL/GenBank/DDBJ whole genome shotgun (WGS) entry which is preliminary data.</text>
</comment>
<dbReference type="InterPro" id="IPR003615">
    <property type="entry name" value="HNH_nuc"/>
</dbReference>
<proteinExistence type="predicted"/>
<keyword evidence="3" id="KW-1185">Reference proteome</keyword>
<evidence type="ECO:0000259" key="1">
    <source>
        <dbReference type="Pfam" id="PF02720"/>
    </source>
</evidence>
<dbReference type="CDD" id="cd00085">
    <property type="entry name" value="HNHc"/>
    <property type="match status" value="1"/>
</dbReference>
<reference evidence="2 3" key="1">
    <citation type="submission" date="2023-08" db="EMBL/GenBank/DDBJ databases">
        <title>Bioegradation of LLDPE and BLDPE plastic by marine bacteria from coast plastic debris.</title>
        <authorList>
            <person name="Rong Z."/>
        </authorList>
    </citation>
    <scope>NUCLEOTIDE SEQUENCE [LARGE SCALE GENOMIC DNA]</scope>
    <source>
        <strain evidence="2 3">Z-2</strain>
    </source>
</reference>
<evidence type="ECO:0000313" key="2">
    <source>
        <dbReference type="EMBL" id="MDS1116170.1"/>
    </source>
</evidence>
<dbReference type="Pfam" id="PF02720">
    <property type="entry name" value="DUF222"/>
    <property type="match status" value="1"/>
</dbReference>
<gene>
    <name evidence="2" type="ORF">RD149_20710</name>
</gene>
<feature type="domain" description="DUF222" evidence="1">
    <location>
        <begin position="53"/>
        <end position="376"/>
    </location>
</feature>
<organism evidence="2 3">
    <name type="scientific">Gordonia westfalica</name>
    <dbReference type="NCBI Taxonomy" id="158898"/>
    <lineage>
        <taxon>Bacteria</taxon>
        <taxon>Bacillati</taxon>
        <taxon>Actinomycetota</taxon>
        <taxon>Actinomycetes</taxon>
        <taxon>Mycobacteriales</taxon>
        <taxon>Gordoniaceae</taxon>
        <taxon>Gordonia</taxon>
    </lineage>
</organism>
<dbReference type="InterPro" id="IPR003870">
    <property type="entry name" value="DUF222"/>
</dbReference>
<sequence length="533" mass="58912">MTDIASTDISDASSPAEMPELLDHLDTIVDKLQQAGFTRLSDTEVDDSGVRIERSIARLTYLGNQQIVEADQRDLPRKAGYRSVIDYMKHRLRMAYPGKRLKQTRATATYPDATTGQPLEPTHPTLAKEFAAGRVGSAHVHAVMEVLDQIPHATPHDVQVAAERTMAEEAVNLTPDQITEAGSRLLGHLDPDGTLTDDTDRQRRRNVYLTRQRADGTAKMTGNLTPELLARVSMFLAVWATPGMNNPNDPDSPHGSIEDADPEMVAAAAERDDRSPAQLNHDALNALLKAVFEDDLLGKSHRGLPMQVIVKADLNDLKREAGFAITATGTLIPIRDLISMAADAQSWLAVFKDATAVPLYFGRGKRLATREQRLISFARPDGEGCSNPDCGVPATHVEMHHAHIDWADGGFTDITNLTPACTRHHHMVGDQPGQYTTRMIDDGPDEGRATWRLNVEPGAPPNPERINRRPDIPRRFTQHLKQVRTEIHGPDQESDDQPRLQMRKVIDLRNATPVELHLASLMLDAAYPRPTCV</sequence>